<dbReference type="Proteomes" id="UP000602510">
    <property type="component" value="Unassembled WGS sequence"/>
</dbReference>
<reference evidence="2" key="1">
    <citation type="submission" date="2020-04" db="EMBL/GenBank/DDBJ databases">
        <title>Hybrid Assembly of Korean Phytophthora infestans isolates.</title>
        <authorList>
            <person name="Prokchorchik M."/>
            <person name="Lee Y."/>
            <person name="Seo J."/>
            <person name="Cho J.-H."/>
            <person name="Park Y.-E."/>
            <person name="Jang D.-C."/>
            <person name="Im J.-S."/>
            <person name="Choi J.-G."/>
            <person name="Park H.-J."/>
            <person name="Lee G.-B."/>
            <person name="Lee Y.-G."/>
            <person name="Hong S.-Y."/>
            <person name="Cho K."/>
            <person name="Sohn K.H."/>
        </authorList>
    </citation>
    <scope>NUCLEOTIDE SEQUENCE</scope>
    <source>
        <strain evidence="2">KR_1_A1</strain>
    </source>
</reference>
<feature type="compositionally biased region" description="Basic and acidic residues" evidence="1">
    <location>
        <begin position="103"/>
        <end position="125"/>
    </location>
</feature>
<name>A0A833WI44_PHYIN</name>
<proteinExistence type="predicted"/>
<evidence type="ECO:0000313" key="2">
    <source>
        <dbReference type="EMBL" id="KAF4028191.1"/>
    </source>
</evidence>
<evidence type="ECO:0000313" key="3">
    <source>
        <dbReference type="Proteomes" id="UP000602510"/>
    </source>
</evidence>
<sequence>MPPAKKAGEKKRSRPKKAETSVTKKKKQCRRKNSWDYEDDDGDVEFADAGDDDSELEDKAPKPKKKRALPRKAPVKKDEKVLAVQNKKNNSTNETQDEDQEDERDRALLEQKHRSRKQQYEHDSEKLLQEVRDLAWQEKKTQEKLIEKLKRDITTLSKQDEEQRKKRKKEVDRLVAEKMREYDAKQRSREDADAEKRALREHIKELESQFASFKRCTGPDDAVTVNAAAASAATAIQNGEAMLQLNQANKLLELYRLVTSTDIRLIQAGEDDDEADDCTEVVCTTTDSATGNQFEFELAVPAIVSSEIEYLPSETPPTGIKVPSYLRVCFECNTAEDRSEMTKFIRSVLDVVIRKKKV</sequence>
<evidence type="ECO:0008006" key="4">
    <source>
        <dbReference type="Google" id="ProtNLM"/>
    </source>
</evidence>
<evidence type="ECO:0000256" key="1">
    <source>
        <dbReference type="SAM" id="MobiDB-lite"/>
    </source>
</evidence>
<feature type="compositionally biased region" description="Basic residues" evidence="1">
    <location>
        <begin position="62"/>
        <end position="74"/>
    </location>
</feature>
<dbReference type="AlphaFoldDB" id="A0A833WI44"/>
<comment type="caution">
    <text evidence="2">The sequence shown here is derived from an EMBL/GenBank/DDBJ whole genome shotgun (WGS) entry which is preliminary data.</text>
</comment>
<feature type="region of interest" description="Disordered" evidence="1">
    <location>
        <begin position="1"/>
        <end position="125"/>
    </location>
</feature>
<feature type="compositionally biased region" description="Basic residues" evidence="1">
    <location>
        <begin position="23"/>
        <end position="32"/>
    </location>
</feature>
<gene>
    <name evidence="2" type="ORF">GN244_ATG20129</name>
</gene>
<protein>
    <recommendedName>
        <fullName evidence="4">Monopolin complex subunit Csm1/Pcs1 C-terminal domain-containing protein</fullName>
    </recommendedName>
</protein>
<dbReference type="EMBL" id="WSZM01001123">
    <property type="protein sequence ID" value="KAF4028191.1"/>
    <property type="molecule type" value="Genomic_DNA"/>
</dbReference>
<accession>A0A833WI44</accession>
<keyword evidence="3" id="KW-1185">Reference proteome</keyword>
<organism evidence="2 3">
    <name type="scientific">Phytophthora infestans</name>
    <name type="common">Potato late blight agent</name>
    <name type="synonym">Botrytis infestans</name>
    <dbReference type="NCBI Taxonomy" id="4787"/>
    <lineage>
        <taxon>Eukaryota</taxon>
        <taxon>Sar</taxon>
        <taxon>Stramenopiles</taxon>
        <taxon>Oomycota</taxon>
        <taxon>Peronosporomycetes</taxon>
        <taxon>Peronosporales</taxon>
        <taxon>Peronosporaceae</taxon>
        <taxon>Phytophthora</taxon>
    </lineage>
</organism>
<feature type="compositionally biased region" description="Acidic residues" evidence="1">
    <location>
        <begin position="36"/>
        <end position="56"/>
    </location>
</feature>